<dbReference type="KEGG" id="amus:LMH87_002258"/>
<gene>
    <name evidence="1" type="ORF">LMH87_002258</name>
</gene>
<accession>A0A9W8Q5X8</accession>
<organism evidence="1 2">
    <name type="scientific">Akanthomyces muscarius</name>
    <name type="common">Entomopathogenic fungus</name>
    <name type="synonym">Lecanicillium muscarium</name>
    <dbReference type="NCBI Taxonomy" id="2231603"/>
    <lineage>
        <taxon>Eukaryota</taxon>
        <taxon>Fungi</taxon>
        <taxon>Dikarya</taxon>
        <taxon>Ascomycota</taxon>
        <taxon>Pezizomycotina</taxon>
        <taxon>Sordariomycetes</taxon>
        <taxon>Hypocreomycetidae</taxon>
        <taxon>Hypocreales</taxon>
        <taxon>Cordycipitaceae</taxon>
        <taxon>Akanthomyces</taxon>
    </lineage>
</organism>
<dbReference type="RefSeq" id="XP_056050693.1">
    <property type="nucleotide sequence ID" value="XM_056193682.1"/>
</dbReference>
<proteinExistence type="predicted"/>
<comment type="caution">
    <text evidence="1">The sequence shown here is derived from an EMBL/GenBank/DDBJ whole genome shotgun (WGS) entry which is preliminary data.</text>
</comment>
<evidence type="ECO:0000313" key="2">
    <source>
        <dbReference type="Proteomes" id="UP001144673"/>
    </source>
</evidence>
<dbReference type="EMBL" id="JAJHUN010000010">
    <property type="protein sequence ID" value="KAJ4147752.1"/>
    <property type="molecule type" value="Genomic_DNA"/>
</dbReference>
<dbReference type="AlphaFoldDB" id="A0A9W8Q5X8"/>
<dbReference type="GeneID" id="80889417"/>
<sequence length="109" mass="11798">MGGACRWINGIWWLPHYRTAIRGRPSYLEGHGDTTQHSSSNAACHGEAMQGPIFEDAAVIVVHYQHGYPNKSPACSRRQGLPLPACGTGIWGRNARILDGARSGATQKS</sequence>
<protein>
    <submittedName>
        <fullName evidence="1">Uncharacterized protein</fullName>
    </submittedName>
</protein>
<keyword evidence="2" id="KW-1185">Reference proteome</keyword>
<name>A0A9W8Q5X8_AKAMU</name>
<evidence type="ECO:0000313" key="1">
    <source>
        <dbReference type="EMBL" id="KAJ4147752.1"/>
    </source>
</evidence>
<dbReference type="Proteomes" id="UP001144673">
    <property type="component" value="Chromosome 3"/>
</dbReference>
<reference evidence="1" key="1">
    <citation type="journal article" date="2023" name="Access Microbiol">
        <title>De-novo genome assembly for Akanthomyces muscarius, a biocontrol agent of insect agricultural pests.</title>
        <authorList>
            <person name="Erdos Z."/>
            <person name="Studholme D.J."/>
            <person name="Raymond B."/>
            <person name="Sharma M."/>
        </authorList>
    </citation>
    <scope>NUCLEOTIDE SEQUENCE</scope>
    <source>
        <strain evidence="1">Ve6</strain>
    </source>
</reference>